<dbReference type="EMBL" id="JACOOL010000011">
    <property type="protein sequence ID" value="MBC5638019.1"/>
    <property type="molecule type" value="Genomic_DNA"/>
</dbReference>
<dbReference type="AlphaFoldDB" id="A0A923L7V9"/>
<gene>
    <name evidence="1" type="ORF">H8S33_14575</name>
</gene>
<keyword evidence="2" id="KW-1185">Reference proteome</keyword>
<accession>A0A923L7V9</accession>
<reference evidence="1" key="1">
    <citation type="submission" date="2020-08" db="EMBL/GenBank/DDBJ databases">
        <title>Genome public.</title>
        <authorList>
            <person name="Liu C."/>
            <person name="Sun Q."/>
        </authorList>
    </citation>
    <scope>NUCLEOTIDE SEQUENCE</scope>
    <source>
        <strain evidence="1">BX22</strain>
    </source>
</reference>
<comment type="caution">
    <text evidence="1">The sequence shown here is derived from an EMBL/GenBank/DDBJ whole genome shotgun (WGS) entry which is preliminary data.</text>
</comment>
<proteinExistence type="predicted"/>
<evidence type="ECO:0000313" key="1">
    <source>
        <dbReference type="EMBL" id="MBC5638019.1"/>
    </source>
</evidence>
<sequence>MTSLQSKSRNVIRITRLVYSQKELEEIKRNAAYSGAKIISTTPIYDGEMISVILDLDKNKRQF</sequence>
<name>A0A923L7V9_9BACI</name>
<evidence type="ECO:0000313" key="2">
    <source>
        <dbReference type="Proteomes" id="UP000637359"/>
    </source>
</evidence>
<protein>
    <submittedName>
        <fullName evidence="1">Uncharacterized protein</fullName>
    </submittedName>
</protein>
<organism evidence="1 2">
    <name type="scientific">Ornithinibacillus hominis</name>
    <dbReference type="NCBI Taxonomy" id="2763055"/>
    <lineage>
        <taxon>Bacteria</taxon>
        <taxon>Bacillati</taxon>
        <taxon>Bacillota</taxon>
        <taxon>Bacilli</taxon>
        <taxon>Bacillales</taxon>
        <taxon>Bacillaceae</taxon>
        <taxon>Ornithinibacillus</taxon>
    </lineage>
</organism>
<dbReference type="Proteomes" id="UP000637359">
    <property type="component" value="Unassembled WGS sequence"/>
</dbReference>
<dbReference type="RefSeq" id="WP_186870727.1">
    <property type="nucleotide sequence ID" value="NZ_JACOOL010000011.1"/>
</dbReference>